<sequence>MSSGLPRIAAARAHSAAPELELQSYKINFAYDVDATSSSRDESLDTNFAMQNGWSNDISQMDPKLGIADPLQRYPMPFPTLVLDLTTPDHVARHLGEIESRSHPQVAPFLSMLSPGTPPEPIPSMTPKAVQTHTYRLLASPPQNVSFQTTNTTPPESFVGWHARHNTPPSSLGDSAATQARIPASCK</sequence>
<protein>
    <submittedName>
        <fullName evidence="2">Uncharacterized protein</fullName>
    </submittedName>
</protein>
<keyword evidence="3" id="KW-1185">Reference proteome</keyword>
<evidence type="ECO:0000313" key="3">
    <source>
        <dbReference type="Proteomes" id="UP001239213"/>
    </source>
</evidence>
<accession>A0AAI9UU30</accession>
<comment type="caution">
    <text evidence="2">The sequence shown here is derived from an EMBL/GenBank/DDBJ whole genome shotgun (WGS) entry which is preliminary data.</text>
</comment>
<evidence type="ECO:0000256" key="1">
    <source>
        <dbReference type="SAM" id="MobiDB-lite"/>
    </source>
</evidence>
<dbReference type="AlphaFoldDB" id="A0AAI9UU30"/>
<dbReference type="EMBL" id="MPDP01000265">
    <property type="protein sequence ID" value="KAK1464524.1"/>
    <property type="molecule type" value="Genomic_DNA"/>
</dbReference>
<feature type="compositionally biased region" description="Polar residues" evidence="1">
    <location>
        <begin position="142"/>
        <end position="155"/>
    </location>
</feature>
<evidence type="ECO:0000313" key="2">
    <source>
        <dbReference type="EMBL" id="KAK1464524.1"/>
    </source>
</evidence>
<reference evidence="2" key="1">
    <citation type="submission" date="2016-11" db="EMBL/GenBank/DDBJ databases">
        <title>The genome sequence of Colletotrichum cuscutae.</title>
        <authorList>
            <person name="Baroncelli R."/>
        </authorList>
    </citation>
    <scope>NUCLEOTIDE SEQUENCE</scope>
    <source>
        <strain evidence="2">IMI 304802</strain>
    </source>
</reference>
<feature type="compositionally biased region" description="Polar residues" evidence="1">
    <location>
        <begin position="167"/>
        <end position="178"/>
    </location>
</feature>
<proteinExistence type="predicted"/>
<feature type="region of interest" description="Disordered" evidence="1">
    <location>
        <begin position="142"/>
        <end position="187"/>
    </location>
</feature>
<organism evidence="2 3">
    <name type="scientific">Colletotrichum cuscutae</name>
    <dbReference type="NCBI Taxonomy" id="1209917"/>
    <lineage>
        <taxon>Eukaryota</taxon>
        <taxon>Fungi</taxon>
        <taxon>Dikarya</taxon>
        <taxon>Ascomycota</taxon>
        <taxon>Pezizomycotina</taxon>
        <taxon>Sordariomycetes</taxon>
        <taxon>Hypocreomycetidae</taxon>
        <taxon>Glomerellales</taxon>
        <taxon>Glomerellaceae</taxon>
        <taxon>Colletotrichum</taxon>
        <taxon>Colletotrichum acutatum species complex</taxon>
    </lineage>
</organism>
<gene>
    <name evidence="2" type="ORF">CCUS01_08099</name>
</gene>
<name>A0AAI9UU30_9PEZI</name>
<dbReference type="Proteomes" id="UP001239213">
    <property type="component" value="Unassembled WGS sequence"/>
</dbReference>